<dbReference type="EMBL" id="OU895879">
    <property type="protein sequence ID" value="CAG9806525.1"/>
    <property type="molecule type" value="Genomic_DNA"/>
</dbReference>
<reference evidence="1" key="2">
    <citation type="submission" date="2022-10" db="EMBL/GenBank/DDBJ databases">
        <authorList>
            <consortium name="ENA_rothamsted_submissions"/>
            <consortium name="culmorum"/>
            <person name="King R."/>
        </authorList>
    </citation>
    <scope>NUCLEOTIDE SEQUENCE</scope>
</reference>
<dbReference type="AlphaFoldDB" id="A0A9N9S1L4"/>
<sequence length="41" mass="4521">MQSHLNGFNHRTLGSVARIAQDARVSNGIRCQTIELSLNVL</sequence>
<protein>
    <submittedName>
        <fullName evidence="1">Uncharacterized protein</fullName>
    </submittedName>
</protein>
<accession>A0A9N9S1L4</accession>
<proteinExistence type="predicted"/>
<evidence type="ECO:0000313" key="2">
    <source>
        <dbReference type="Proteomes" id="UP001153620"/>
    </source>
</evidence>
<dbReference type="Proteomes" id="UP001153620">
    <property type="component" value="Chromosome 3"/>
</dbReference>
<evidence type="ECO:0000313" key="1">
    <source>
        <dbReference type="EMBL" id="CAG9806525.1"/>
    </source>
</evidence>
<gene>
    <name evidence="1" type="ORF">CHIRRI_LOCUS9380</name>
</gene>
<name>A0A9N9S1L4_9DIPT</name>
<reference evidence="1" key="1">
    <citation type="submission" date="2022-01" db="EMBL/GenBank/DDBJ databases">
        <authorList>
            <person name="King R."/>
        </authorList>
    </citation>
    <scope>NUCLEOTIDE SEQUENCE</scope>
</reference>
<organism evidence="1 2">
    <name type="scientific">Chironomus riparius</name>
    <dbReference type="NCBI Taxonomy" id="315576"/>
    <lineage>
        <taxon>Eukaryota</taxon>
        <taxon>Metazoa</taxon>
        <taxon>Ecdysozoa</taxon>
        <taxon>Arthropoda</taxon>
        <taxon>Hexapoda</taxon>
        <taxon>Insecta</taxon>
        <taxon>Pterygota</taxon>
        <taxon>Neoptera</taxon>
        <taxon>Endopterygota</taxon>
        <taxon>Diptera</taxon>
        <taxon>Nematocera</taxon>
        <taxon>Chironomoidea</taxon>
        <taxon>Chironomidae</taxon>
        <taxon>Chironominae</taxon>
        <taxon>Chironomus</taxon>
    </lineage>
</organism>
<keyword evidence="2" id="KW-1185">Reference proteome</keyword>